<feature type="transmembrane region" description="Helical" evidence="1">
    <location>
        <begin position="92"/>
        <end position="109"/>
    </location>
</feature>
<reference evidence="3 4" key="1">
    <citation type="submission" date="2018-07" db="EMBL/GenBank/DDBJ databases">
        <title>Genome assembly of strain KB82.</title>
        <authorList>
            <person name="Kukolya J."/>
            <person name="Horvath B."/>
            <person name="Nagy I."/>
            <person name="Toth A."/>
        </authorList>
    </citation>
    <scope>NUCLEOTIDE SEQUENCE [LARGE SCALE GENOMIC DNA]</scope>
    <source>
        <strain evidence="3 4">Kb82</strain>
    </source>
</reference>
<evidence type="ECO:0000313" key="3">
    <source>
        <dbReference type="EMBL" id="MBE8726337.1"/>
    </source>
</evidence>
<dbReference type="RefSeq" id="WP_194139520.1">
    <property type="nucleotide sequence ID" value="NZ_PRDM01000003.1"/>
</dbReference>
<keyword evidence="1" id="KW-0812">Transmembrane</keyword>
<feature type="transmembrane region" description="Helical" evidence="1">
    <location>
        <begin position="12"/>
        <end position="31"/>
    </location>
</feature>
<keyword evidence="4" id="KW-1185">Reference proteome</keyword>
<dbReference type="Pfam" id="PF03779">
    <property type="entry name" value="SPW"/>
    <property type="match status" value="1"/>
</dbReference>
<dbReference type="EMBL" id="PRDM01000003">
    <property type="protein sequence ID" value="MBE8726337.1"/>
    <property type="molecule type" value="Genomic_DNA"/>
</dbReference>
<accession>A0ABR9TNX7</accession>
<proteinExistence type="predicted"/>
<dbReference type="Proteomes" id="UP000640614">
    <property type="component" value="Unassembled WGS sequence"/>
</dbReference>
<feature type="transmembrane region" description="Helical" evidence="1">
    <location>
        <begin position="37"/>
        <end position="55"/>
    </location>
</feature>
<evidence type="ECO:0000256" key="1">
    <source>
        <dbReference type="SAM" id="Phobius"/>
    </source>
</evidence>
<keyword evidence="1" id="KW-0472">Membrane</keyword>
<evidence type="ECO:0000313" key="4">
    <source>
        <dbReference type="Proteomes" id="UP000640614"/>
    </source>
</evidence>
<feature type="domain" description="SPW repeat-containing integral membrane" evidence="2">
    <location>
        <begin position="9"/>
        <end position="108"/>
    </location>
</feature>
<sequence>MKFLETKIHGYLDYSIALVLLFIPSLFRLETHTMQSLIFYILGIFTIFLSLQTDYEAGIYKVIPMEAHIFIEILSGLFFALSPWIFGFAAKVFMPHLFCGLVVVVLALASKTQNSTFHKLF</sequence>
<comment type="caution">
    <text evidence="3">The sequence shown here is derived from an EMBL/GenBank/DDBJ whole genome shotgun (WGS) entry which is preliminary data.</text>
</comment>
<name>A0ABR9TNX7_9FLAO</name>
<dbReference type="InterPro" id="IPR005530">
    <property type="entry name" value="SPW"/>
</dbReference>
<keyword evidence="1" id="KW-1133">Transmembrane helix</keyword>
<evidence type="ECO:0000259" key="2">
    <source>
        <dbReference type="Pfam" id="PF03779"/>
    </source>
</evidence>
<organism evidence="3 4">
    <name type="scientific">Flavobacterium hungaricum</name>
    <dbReference type="NCBI Taxonomy" id="2082725"/>
    <lineage>
        <taxon>Bacteria</taxon>
        <taxon>Pseudomonadati</taxon>
        <taxon>Bacteroidota</taxon>
        <taxon>Flavobacteriia</taxon>
        <taxon>Flavobacteriales</taxon>
        <taxon>Flavobacteriaceae</taxon>
        <taxon>Flavobacterium</taxon>
    </lineage>
</organism>
<feature type="transmembrane region" description="Helical" evidence="1">
    <location>
        <begin position="67"/>
        <end position="86"/>
    </location>
</feature>
<gene>
    <name evidence="3" type="ORF">C4F50_15475</name>
</gene>
<protein>
    <recommendedName>
        <fullName evidence="2">SPW repeat-containing integral membrane domain-containing protein</fullName>
    </recommendedName>
</protein>